<feature type="region of interest" description="Disordered" evidence="1">
    <location>
        <begin position="74"/>
        <end position="170"/>
    </location>
</feature>
<gene>
    <name evidence="2" type="ORF">CYCCA115_LOCUS22512</name>
</gene>
<organism evidence="2 3">
    <name type="scientific">Cylindrotheca closterium</name>
    <dbReference type="NCBI Taxonomy" id="2856"/>
    <lineage>
        <taxon>Eukaryota</taxon>
        <taxon>Sar</taxon>
        <taxon>Stramenopiles</taxon>
        <taxon>Ochrophyta</taxon>
        <taxon>Bacillariophyta</taxon>
        <taxon>Bacillariophyceae</taxon>
        <taxon>Bacillariophycidae</taxon>
        <taxon>Bacillariales</taxon>
        <taxon>Bacillariaceae</taxon>
        <taxon>Cylindrotheca</taxon>
    </lineage>
</organism>
<keyword evidence="3" id="KW-1185">Reference proteome</keyword>
<feature type="region of interest" description="Disordered" evidence="1">
    <location>
        <begin position="515"/>
        <end position="539"/>
    </location>
</feature>
<protein>
    <submittedName>
        <fullName evidence="2">Uncharacterized protein</fullName>
    </submittedName>
</protein>
<evidence type="ECO:0000313" key="3">
    <source>
        <dbReference type="Proteomes" id="UP001295423"/>
    </source>
</evidence>
<dbReference type="Proteomes" id="UP001295423">
    <property type="component" value="Unassembled WGS sequence"/>
</dbReference>
<evidence type="ECO:0000256" key="1">
    <source>
        <dbReference type="SAM" id="MobiDB-lite"/>
    </source>
</evidence>
<feature type="compositionally biased region" description="Polar residues" evidence="1">
    <location>
        <begin position="327"/>
        <end position="344"/>
    </location>
</feature>
<feature type="region of interest" description="Disordered" evidence="1">
    <location>
        <begin position="293"/>
        <end position="367"/>
    </location>
</feature>
<feature type="compositionally biased region" description="Basic and acidic residues" evidence="1">
    <location>
        <begin position="489"/>
        <end position="501"/>
    </location>
</feature>
<feature type="compositionally biased region" description="Polar residues" evidence="1">
    <location>
        <begin position="357"/>
        <end position="367"/>
    </location>
</feature>
<feature type="compositionally biased region" description="Basic and acidic residues" evidence="1">
    <location>
        <begin position="74"/>
        <end position="91"/>
    </location>
</feature>
<comment type="caution">
    <text evidence="2">The sequence shown here is derived from an EMBL/GenBank/DDBJ whole genome shotgun (WGS) entry which is preliminary data.</text>
</comment>
<name>A0AAD2PXN2_9STRA</name>
<feature type="compositionally biased region" description="Basic and acidic residues" evidence="1">
    <location>
        <begin position="385"/>
        <end position="394"/>
    </location>
</feature>
<feature type="compositionally biased region" description="Basic residues" evidence="1">
    <location>
        <begin position="631"/>
        <end position="640"/>
    </location>
</feature>
<feature type="region of interest" description="Disordered" evidence="1">
    <location>
        <begin position="183"/>
        <end position="215"/>
    </location>
</feature>
<reference evidence="2" key="1">
    <citation type="submission" date="2023-08" db="EMBL/GenBank/DDBJ databases">
        <authorList>
            <person name="Audoor S."/>
            <person name="Bilcke G."/>
        </authorList>
    </citation>
    <scope>NUCLEOTIDE SEQUENCE</scope>
</reference>
<sequence>MNFGYKAPKKDLVRQRPPELVLIAEDENGRSPNTSLLIEKKLQDTPDTAKLADDMVGGENWEFQMDPFDTWSHEKENNLHAPRRVDGEMPKRSFIQKALCRKPKMNAPIPPSNGPIGERLSCIKPKQPNRSRSVPRSSHRSAPPPSRKRQENLFQTPQKLAPSPTNTPSKYQQQLDEFVEVSATPKQLNRVSDLDEIEQREKERREEEKNKTAQPAAAITTTNATYSQPLVTPALDDGNSVVLNRNASVHNEIVSLSEESRSVVQQQSDSILSAIRCGGPLCNAGEMLFMAVGPESPPELTNEEKASTPPQQKARGPEFEHRHRSLPVSTSSYLDQSLASSFQARSDVPDMKEKRVQSFSPGKNNNIYSKEAFEEEIRQYQQSLRESRNQNKMEDIEERDEYGESASPDGYKNRRAMHQSTKQRDSYPHRRSRSVGRSVGRSETSSSSSSSSHDHKWGSSARNGRKGRSKSTHRSPPPKRNEKPKHRSKEPTNSDLPRKRSDFMIAGMEMVTGDIERHRSLPKKEQHQTRQKSEPRRTRMKPEWMVSPNLLNAEEPLGSSNVFHSESGPVPVGDVISVPSVSNKLPIRTLEIPVMVEPLDDLRILEDATELGSAAFDEFDTESIYEDLKKSEKRGRRNSRSAKSYGDASEKYSRASRKSATTRHTDFTYGSASVEYDGCF</sequence>
<feature type="compositionally biased region" description="Basic and acidic residues" evidence="1">
    <location>
        <begin position="347"/>
        <end position="356"/>
    </location>
</feature>
<feature type="compositionally biased region" description="Polar residues" evidence="1">
    <location>
        <begin position="152"/>
        <end position="170"/>
    </location>
</feature>
<evidence type="ECO:0000313" key="2">
    <source>
        <dbReference type="EMBL" id="CAJ1966926.1"/>
    </source>
</evidence>
<dbReference type="EMBL" id="CAKOGP040002313">
    <property type="protein sequence ID" value="CAJ1966926.1"/>
    <property type="molecule type" value="Genomic_DNA"/>
</dbReference>
<proteinExistence type="predicted"/>
<feature type="compositionally biased region" description="Basic residues" evidence="1">
    <location>
        <begin position="463"/>
        <end position="488"/>
    </location>
</feature>
<accession>A0AAD2PXN2</accession>
<feature type="region of interest" description="Disordered" evidence="1">
    <location>
        <begin position="627"/>
        <end position="664"/>
    </location>
</feature>
<feature type="region of interest" description="Disordered" evidence="1">
    <location>
        <begin position="379"/>
        <end position="501"/>
    </location>
</feature>
<dbReference type="AlphaFoldDB" id="A0AAD2PXN2"/>
<feature type="compositionally biased region" description="Low complexity" evidence="1">
    <location>
        <begin position="435"/>
        <end position="451"/>
    </location>
</feature>
<feature type="compositionally biased region" description="Basic and acidic residues" evidence="1">
    <location>
        <begin position="197"/>
        <end position="211"/>
    </location>
</feature>